<evidence type="ECO:0000313" key="12">
    <source>
        <dbReference type="Proteomes" id="UP000323671"/>
    </source>
</evidence>
<name>A0A5C1E8Y9_9RHOO</name>
<dbReference type="AlphaFoldDB" id="A0A5C1E8Y9"/>
<keyword evidence="3" id="KW-0808">Transferase</keyword>
<proteinExistence type="inferred from homology"/>
<comment type="similarity">
    <text evidence="2 10">Belongs to the purine nucleoside phosphorylase YfiH/LACC1 family.</text>
</comment>
<keyword evidence="12" id="KW-1185">Reference proteome</keyword>
<keyword evidence="6" id="KW-0862">Zinc</keyword>
<accession>A0A5C1E8Y9</accession>
<keyword evidence="4" id="KW-0479">Metal-binding</keyword>
<dbReference type="CDD" id="cd16833">
    <property type="entry name" value="YfiH"/>
    <property type="match status" value="1"/>
</dbReference>
<evidence type="ECO:0000313" key="11">
    <source>
        <dbReference type="EMBL" id="QEL64698.1"/>
    </source>
</evidence>
<dbReference type="InterPro" id="IPR038371">
    <property type="entry name" value="Cu_polyphenol_OxRdtase_sf"/>
</dbReference>
<reference evidence="11 12" key="1">
    <citation type="submission" date="2017-07" db="EMBL/GenBank/DDBJ databases">
        <title>Complete genome sequence of Oryzomicrobium terrae TPP412.</title>
        <authorList>
            <person name="Chiu L.-W."/>
            <person name="Lo K.-J."/>
            <person name="Tsai Y.-M."/>
            <person name="Lin S.-S."/>
            <person name="Kuo C.-H."/>
            <person name="Liu C.-T."/>
        </authorList>
    </citation>
    <scope>NUCLEOTIDE SEQUENCE [LARGE SCALE GENOMIC DNA]</scope>
    <source>
        <strain evidence="11 12">TPP412</strain>
    </source>
</reference>
<dbReference type="SUPFAM" id="SSF64438">
    <property type="entry name" value="CNF1/YfiH-like putative cysteine hydrolases"/>
    <property type="match status" value="1"/>
</dbReference>
<sequence>MATTKPDLATSSGGNPLDLLVPDWPAPPGVRAFQTTREGGVSLPPFTSLNLGDHVEDDPAAVAANRGRIEALLPAKPLWLKQVHGIRVADAGRDVPGCEADAVVARTREAVAVIMTADCLPVLFCNTAGSVVAAAHAGWRGLAGGVLEATLAAMAVRPSEVLAWLGPAIGPRAFEVGDEVRRAFVAQHARAAAAFHPLLGSDDAPVPGKWLADIYALARLRLASAGVEQVFGGAWCTHSQSDRFFSYRREARTGRMGSFIWLT</sequence>
<evidence type="ECO:0000256" key="2">
    <source>
        <dbReference type="ARBA" id="ARBA00007353"/>
    </source>
</evidence>
<gene>
    <name evidence="11" type="ORF">OTERR_12220</name>
</gene>
<dbReference type="KEGG" id="otr:OTERR_12220"/>
<dbReference type="PANTHER" id="PTHR30616:SF2">
    <property type="entry name" value="PURINE NUCLEOSIDE PHOSPHORYLASE LACC1"/>
    <property type="match status" value="1"/>
</dbReference>
<protein>
    <recommendedName>
        <fullName evidence="10">Purine nucleoside phosphorylase</fullName>
    </recommendedName>
</protein>
<evidence type="ECO:0000256" key="9">
    <source>
        <dbReference type="ARBA" id="ARBA00049893"/>
    </source>
</evidence>
<dbReference type="InterPro" id="IPR011324">
    <property type="entry name" value="Cytotoxic_necrot_fac-like_cat"/>
</dbReference>
<evidence type="ECO:0000256" key="6">
    <source>
        <dbReference type="ARBA" id="ARBA00022833"/>
    </source>
</evidence>
<evidence type="ECO:0000256" key="5">
    <source>
        <dbReference type="ARBA" id="ARBA00022801"/>
    </source>
</evidence>
<evidence type="ECO:0000256" key="3">
    <source>
        <dbReference type="ARBA" id="ARBA00022679"/>
    </source>
</evidence>
<comment type="catalytic activity">
    <reaction evidence="7">
        <text>adenosine + H2O + H(+) = inosine + NH4(+)</text>
        <dbReference type="Rhea" id="RHEA:24408"/>
        <dbReference type="ChEBI" id="CHEBI:15377"/>
        <dbReference type="ChEBI" id="CHEBI:15378"/>
        <dbReference type="ChEBI" id="CHEBI:16335"/>
        <dbReference type="ChEBI" id="CHEBI:17596"/>
        <dbReference type="ChEBI" id="CHEBI:28938"/>
        <dbReference type="EC" id="3.5.4.4"/>
    </reaction>
    <physiologicalReaction direction="left-to-right" evidence="7">
        <dbReference type="Rhea" id="RHEA:24409"/>
    </physiologicalReaction>
</comment>
<dbReference type="GO" id="GO:0005507">
    <property type="term" value="F:copper ion binding"/>
    <property type="evidence" value="ECO:0007669"/>
    <property type="project" value="TreeGrafter"/>
</dbReference>
<dbReference type="NCBIfam" id="TIGR00726">
    <property type="entry name" value="peptidoglycan editing factor PgeF"/>
    <property type="match status" value="1"/>
</dbReference>
<evidence type="ECO:0000256" key="10">
    <source>
        <dbReference type="RuleBase" id="RU361274"/>
    </source>
</evidence>
<comment type="catalytic activity">
    <reaction evidence="9">
        <text>S-methyl-5'-thioadenosine + phosphate = 5-(methylsulfanyl)-alpha-D-ribose 1-phosphate + adenine</text>
        <dbReference type="Rhea" id="RHEA:11852"/>
        <dbReference type="ChEBI" id="CHEBI:16708"/>
        <dbReference type="ChEBI" id="CHEBI:17509"/>
        <dbReference type="ChEBI" id="CHEBI:43474"/>
        <dbReference type="ChEBI" id="CHEBI:58533"/>
        <dbReference type="EC" id="2.4.2.28"/>
    </reaction>
    <physiologicalReaction direction="left-to-right" evidence="9">
        <dbReference type="Rhea" id="RHEA:11853"/>
    </physiologicalReaction>
</comment>
<dbReference type="RefSeq" id="WP_246154360.1">
    <property type="nucleotide sequence ID" value="NZ_CP022579.1"/>
</dbReference>
<dbReference type="GO" id="GO:0017061">
    <property type="term" value="F:S-methyl-5-thioadenosine phosphorylase activity"/>
    <property type="evidence" value="ECO:0007669"/>
    <property type="project" value="UniProtKB-EC"/>
</dbReference>
<dbReference type="PANTHER" id="PTHR30616">
    <property type="entry name" value="UNCHARACTERIZED PROTEIN YFIH"/>
    <property type="match status" value="1"/>
</dbReference>
<dbReference type="GO" id="GO:0016787">
    <property type="term" value="F:hydrolase activity"/>
    <property type="evidence" value="ECO:0007669"/>
    <property type="project" value="UniProtKB-KW"/>
</dbReference>
<dbReference type="EMBL" id="CP022579">
    <property type="protein sequence ID" value="QEL64698.1"/>
    <property type="molecule type" value="Genomic_DNA"/>
</dbReference>
<keyword evidence="5" id="KW-0378">Hydrolase</keyword>
<dbReference type="Pfam" id="PF02578">
    <property type="entry name" value="Cu-oxidase_4"/>
    <property type="match status" value="1"/>
</dbReference>
<comment type="catalytic activity">
    <reaction evidence="1">
        <text>inosine + phosphate = alpha-D-ribose 1-phosphate + hypoxanthine</text>
        <dbReference type="Rhea" id="RHEA:27646"/>
        <dbReference type="ChEBI" id="CHEBI:17368"/>
        <dbReference type="ChEBI" id="CHEBI:17596"/>
        <dbReference type="ChEBI" id="CHEBI:43474"/>
        <dbReference type="ChEBI" id="CHEBI:57720"/>
        <dbReference type="EC" id="2.4.2.1"/>
    </reaction>
    <physiologicalReaction direction="left-to-right" evidence="1">
        <dbReference type="Rhea" id="RHEA:27647"/>
    </physiologicalReaction>
</comment>
<evidence type="ECO:0000256" key="1">
    <source>
        <dbReference type="ARBA" id="ARBA00000553"/>
    </source>
</evidence>
<evidence type="ECO:0000256" key="8">
    <source>
        <dbReference type="ARBA" id="ARBA00048968"/>
    </source>
</evidence>
<dbReference type="Proteomes" id="UP000323671">
    <property type="component" value="Chromosome"/>
</dbReference>
<evidence type="ECO:0000256" key="4">
    <source>
        <dbReference type="ARBA" id="ARBA00022723"/>
    </source>
</evidence>
<dbReference type="Gene3D" id="3.60.140.10">
    <property type="entry name" value="CNF1/YfiH-like putative cysteine hydrolases"/>
    <property type="match status" value="1"/>
</dbReference>
<organism evidence="11 12">
    <name type="scientific">Oryzomicrobium terrae</name>
    <dbReference type="NCBI Taxonomy" id="1735038"/>
    <lineage>
        <taxon>Bacteria</taxon>
        <taxon>Pseudomonadati</taxon>
        <taxon>Pseudomonadota</taxon>
        <taxon>Betaproteobacteria</taxon>
        <taxon>Rhodocyclales</taxon>
        <taxon>Rhodocyclaceae</taxon>
        <taxon>Oryzomicrobium</taxon>
    </lineage>
</organism>
<evidence type="ECO:0000256" key="7">
    <source>
        <dbReference type="ARBA" id="ARBA00047989"/>
    </source>
</evidence>
<comment type="catalytic activity">
    <reaction evidence="8">
        <text>adenosine + phosphate = alpha-D-ribose 1-phosphate + adenine</text>
        <dbReference type="Rhea" id="RHEA:27642"/>
        <dbReference type="ChEBI" id="CHEBI:16335"/>
        <dbReference type="ChEBI" id="CHEBI:16708"/>
        <dbReference type="ChEBI" id="CHEBI:43474"/>
        <dbReference type="ChEBI" id="CHEBI:57720"/>
        <dbReference type="EC" id="2.4.2.1"/>
    </reaction>
    <physiologicalReaction direction="left-to-right" evidence="8">
        <dbReference type="Rhea" id="RHEA:27643"/>
    </physiologicalReaction>
</comment>
<dbReference type="InterPro" id="IPR003730">
    <property type="entry name" value="Cu_polyphenol_OxRdtase"/>
</dbReference>